<protein>
    <submittedName>
        <fullName evidence="2">Uncharacterized protein</fullName>
    </submittedName>
</protein>
<proteinExistence type="predicted"/>
<evidence type="ECO:0000313" key="3">
    <source>
        <dbReference type="Proteomes" id="UP000246171"/>
    </source>
</evidence>
<keyword evidence="1" id="KW-1133">Transmembrane helix</keyword>
<feature type="transmembrane region" description="Helical" evidence="1">
    <location>
        <begin position="39"/>
        <end position="60"/>
    </location>
</feature>
<dbReference type="GeneID" id="37048302"/>
<dbReference type="VEuPathDB" id="FungiDB:BO83DRAFT_163869"/>
<dbReference type="RefSeq" id="XP_025382982.1">
    <property type="nucleotide sequence ID" value="XM_025526340.1"/>
</dbReference>
<comment type="caution">
    <text evidence="2">The sequence shown here is derived from an EMBL/GenBank/DDBJ whole genome shotgun (WGS) entry which is preliminary data.</text>
</comment>
<dbReference type="EMBL" id="MSFU01000038">
    <property type="protein sequence ID" value="PWY63251.1"/>
    <property type="molecule type" value="Genomic_DNA"/>
</dbReference>
<keyword evidence="1" id="KW-0812">Transmembrane</keyword>
<reference evidence="2" key="1">
    <citation type="submission" date="2016-12" db="EMBL/GenBank/DDBJ databases">
        <title>The genomes of Aspergillus section Nigri reveals drivers in fungal speciation.</title>
        <authorList>
            <consortium name="DOE Joint Genome Institute"/>
            <person name="Vesth T.C."/>
            <person name="Nybo J."/>
            <person name="Theobald S."/>
            <person name="Brandl J."/>
            <person name="Frisvad J.C."/>
            <person name="Nielsen K.F."/>
            <person name="Lyhne E.K."/>
            <person name="Kogle M.E."/>
            <person name="Kuo A."/>
            <person name="Riley R."/>
            <person name="Clum A."/>
            <person name="Nolan M."/>
            <person name="Lipzen A."/>
            <person name="Salamov A."/>
            <person name="Henrissat B."/>
            <person name="Wiebenga A."/>
            <person name="De vries R.P."/>
            <person name="Grigoriev I.V."/>
            <person name="Mortensen U.H."/>
            <person name="Andersen M.R."/>
            <person name="Baker S.E."/>
        </authorList>
    </citation>
    <scope>NUCLEOTIDE SEQUENCE</scope>
    <source>
        <strain evidence="2">CBS 122712</strain>
    </source>
</reference>
<feature type="transmembrane region" description="Helical" evidence="1">
    <location>
        <begin position="14"/>
        <end position="32"/>
    </location>
</feature>
<gene>
    <name evidence="2" type="ORF">BO83DRAFT_163869</name>
</gene>
<feature type="transmembrane region" description="Helical" evidence="1">
    <location>
        <begin position="108"/>
        <end position="131"/>
    </location>
</feature>
<keyword evidence="1" id="KW-0472">Membrane</keyword>
<accession>A0A317UNG9</accession>
<dbReference type="Proteomes" id="UP000246171">
    <property type="component" value="Unassembled WGS sequence"/>
</dbReference>
<sequence>MSATHGDRNIQRGLARTSAFTLFTILFMILLFPSKKFIFIYYFSPFLFFLLLPKVIIPIVSTSSNHPLTPPSLFSLLPSTCVAEGSLKFPVRFPSVYSVPFMNVSTMYTGWLVLSNSSSFLSILPFFLFPFPFDHHVAPKSCRE</sequence>
<evidence type="ECO:0000313" key="2">
    <source>
        <dbReference type="EMBL" id="PWY63251.1"/>
    </source>
</evidence>
<name>A0A317UNG9_ASPEC</name>
<dbReference type="AlphaFoldDB" id="A0A317UNG9"/>
<evidence type="ECO:0000256" key="1">
    <source>
        <dbReference type="SAM" id="Phobius"/>
    </source>
</evidence>
<organism evidence="2 3">
    <name type="scientific">Aspergillus eucalypticola (strain CBS 122712 / IBT 29274)</name>
    <dbReference type="NCBI Taxonomy" id="1448314"/>
    <lineage>
        <taxon>Eukaryota</taxon>
        <taxon>Fungi</taxon>
        <taxon>Dikarya</taxon>
        <taxon>Ascomycota</taxon>
        <taxon>Pezizomycotina</taxon>
        <taxon>Eurotiomycetes</taxon>
        <taxon>Eurotiomycetidae</taxon>
        <taxon>Eurotiales</taxon>
        <taxon>Aspergillaceae</taxon>
        <taxon>Aspergillus</taxon>
        <taxon>Aspergillus subgen. Circumdati</taxon>
    </lineage>
</organism>
<keyword evidence="3" id="KW-1185">Reference proteome</keyword>